<comment type="caution">
    <text evidence="15">The sequence shown here is derived from an EMBL/GenBank/DDBJ whole genome shotgun (WGS) entry which is preliminary data.</text>
</comment>
<dbReference type="SUPFAM" id="SSF52743">
    <property type="entry name" value="Subtilisin-like"/>
    <property type="match status" value="1"/>
</dbReference>
<feature type="region of interest" description="Disordered" evidence="11">
    <location>
        <begin position="315"/>
        <end position="334"/>
    </location>
</feature>
<proteinExistence type="inferred from homology"/>
<evidence type="ECO:0000256" key="9">
    <source>
        <dbReference type="ARBA" id="ARBA00023136"/>
    </source>
</evidence>
<evidence type="ECO:0000256" key="1">
    <source>
        <dbReference type="ARBA" id="ARBA00004162"/>
    </source>
</evidence>
<dbReference type="InterPro" id="IPR050131">
    <property type="entry name" value="Peptidase_S8_subtilisin-like"/>
</dbReference>
<protein>
    <submittedName>
        <fullName evidence="15">Type VII secretion-associated serine protease mycosin</fullName>
    </submittedName>
</protein>
<dbReference type="InterPro" id="IPR015500">
    <property type="entry name" value="Peptidase_S8_subtilisin-rel"/>
</dbReference>
<feature type="domain" description="Peptidase S8/S53" evidence="14">
    <location>
        <begin position="52"/>
        <end position="298"/>
    </location>
</feature>
<dbReference type="NCBIfam" id="TIGR03921">
    <property type="entry name" value="T7SS_mycosin"/>
    <property type="match status" value="1"/>
</dbReference>
<feature type="active site" description="Charge relay system" evidence="10">
    <location>
        <position position="95"/>
    </location>
</feature>
<evidence type="ECO:0000313" key="16">
    <source>
        <dbReference type="Proteomes" id="UP001597260"/>
    </source>
</evidence>
<dbReference type="GO" id="GO:0008233">
    <property type="term" value="F:peptidase activity"/>
    <property type="evidence" value="ECO:0007669"/>
    <property type="project" value="UniProtKB-KW"/>
</dbReference>
<evidence type="ECO:0000256" key="13">
    <source>
        <dbReference type="SAM" id="SignalP"/>
    </source>
</evidence>
<keyword evidence="9 12" id="KW-0472">Membrane</keyword>
<keyword evidence="3" id="KW-1003">Cell membrane</keyword>
<keyword evidence="6 10" id="KW-0378">Hydrolase</keyword>
<evidence type="ECO:0000259" key="14">
    <source>
        <dbReference type="Pfam" id="PF00082"/>
    </source>
</evidence>
<dbReference type="Gene3D" id="3.40.50.200">
    <property type="entry name" value="Peptidase S8/S53 domain"/>
    <property type="match status" value="1"/>
</dbReference>
<evidence type="ECO:0000256" key="3">
    <source>
        <dbReference type="ARBA" id="ARBA00022475"/>
    </source>
</evidence>
<evidence type="ECO:0000256" key="7">
    <source>
        <dbReference type="ARBA" id="ARBA00022825"/>
    </source>
</evidence>
<keyword evidence="8 12" id="KW-1133">Transmembrane helix</keyword>
<accession>A0ABW3YH44</accession>
<dbReference type="PANTHER" id="PTHR43806">
    <property type="entry name" value="PEPTIDASE S8"/>
    <property type="match status" value="1"/>
</dbReference>
<evidence type="ECO:0000256" key="4">
    <source>
        <dbReference type="ARBA" id="ARBA00022670"/>
    </source>
</evidence>
<dbReference type="InterPro" id="IPR023827">
    <property type="entry name" value="Peptidase_S8_Asp-AS"/>
</dbReference>
<name>A0ABW3YH44_9ACTN</name>
<evidence type="ECO:0000256" key="12">
    <source>
        <dbReference type="SAM" id="Phobius"/>
    </source>
</evidence>
<keyword evidence="4 10" id="KW-0645">Protease</keyword>
<dbReference type="RefSeq" id="WP_377572629.1">
    <property type="nucleotide sequence ID" value="NZ_JBHTMP010000032.1"/>
</dbReference>
<keyword evidence="13" id="KW-0732">Signal</keyword>
<feature type="transmembrane region" description="Helical" evidence="12">
    <location>
        <begin position="348"/>
        <end position="369"/>
    </location>
</feature>
<dbReference type="Proteomes" id="UP001597260">
    <property type="component" value="Unassembled WGS sequence"/>
</dbReference>
<feature type="active site" description="Charge relay system" evidence="10">
    <location>
        <position position="61"/>
    </location>
</feature>
<evidence type="ECO:0000256" key="2">
    <source>
        <dbReference type="ARBA" id="ARBA00011073"/>
    </source>
</evidence>
<evidence type="ECO:0000256" key="6">
    <source>
        <dbReference type="ARBA" id="ARBA00022801"/>
    </source>
</evidence>
<dbReference type="PROSITE" id="PS51892">
    <property type="entry name" value="SUBTILASE"/>
    <property type="match status" value="1"/>
</dbReference>
<sequence length="374" mass="38201">MKTRIPQAALALLCTSAFAFLPSNPVQADRVRDDQWHLRFLNIAEAHKISRGEGITVAVIDTGVDPHPDLKNNLLPGTDVAQGGSGNGQGDTVSHGTGMAGLIAAHGRNSNIGALGIAPRAKILPIRDETRTEKGSGELLAKGVDYAIANGAKVINISSSTDSPPELRRAIRDAIAQDIVVIAAAGNAPQALTIDPPARFDGVVAVGATDRNGNRADVSVTGKELTIMAPGVDIRSTGNNGGYRKATGTSGATAIVAGAAALVRSKFPNLSAEEVIHRLTATATDKGAPGRDEEYGYGVLNLVAALTADVPPLQPAAASATPTPVATDATALPDTGDSNDGGFSAAPVIFGALVVVATGIALVVLVLYLRRRTS</sequence>
<evidence type="ECO:0000256" key="11">
    <source>
        <dbReference type="SAM" id="MobiDB-lite"/>
    </source>
</evidence>
<evidence type="ECO:0000313" key="15">
    <source>
        <dbReference type="EMBL" id="MFD1323440.1"/>
    </source>
</evidence>
<comment type="similarity">
    <text evidence="2 10">Belongs to the peptidase S8 family.</text>
</comment>
<dbReference type="EMBL" id="JBHTMP010000032">
    <property type="protein sequence ID" value="MFD1323440.1"/>
    <property type="molecule type" value="Genomic_DNA"/>
</dbReference>
<dbReference type="PANTHER" id="PTHR43806:SF11">
    <property type="entry name" value="CEREVISIN-RELATED"/>
    <property type="match status" value="1"/>
</dbReference>
<gene>
    <name evidence="15" type="primary">mycP</name>
    <name evidence="15" type="ORF">ACFQ4H_20330</name>
</gene>
<reference evidence="16" key="1">
    <citation type="journal article" date="2019" name="Int. J. Syst. Evol. Microbiol.">
        <title>The Global Catalogue of Microorganisms (GCM) 10K type strain sequencing project: providing services to taxonomists for standard genome sequencing and annotation.</title>
        <authorList>
            <consortium name="The Broad Institute Genomics Platform"/>
            <consortium name="The Broad Institute Genome Sequencing Center for Infectious Disease"/>
            <person name="Wu L."/>
            <person name="Ma J."/>
        </authorList>
    </citation>
    <scope>NUCLEOTIDE SEQUENCE [LARGE SCALE GENOMIC DNA]</scope>
    <source>
        <strain evidence="16">JCM 31037</strain>
    </source>
</reference>
<evidence type="ECO:0000256" key="5">
    <source>
        <dbReference type="ARBA" id="ARBA00022692"/>
    </source>
</evidence>
<evidence type="ECO:0000256" key="8">
    <source>
        <dbReference type="ARBA" id="ARBA00022989"/>
    </source>
</evidence>
<dbReference type="PROSITE" id="PS00136">
    <property type="entry name" value="SUBTILASE_ASP"/>
    <property type="match status" value="1"/>
</dbReference>
<dbReference type="GO" id="GO:0006508">
    <property type="term" value="P:proteolysis"/>
    <property type="evidence" value="ECO:0007669"/>
    <property type="project" value="UniProtKB-KW"/>
</dbReference>
<keyword evidence="16" id="KW-1185">Reference proteome</keyword>
<feature type="active site" description="Charge relay system" evidence="10">
    <location>
        <position position="250"/>
    </location>
</feature>
<keyword evidence="7 10" id="KW-0720">Serine protease</keyword>
<comment type="subcellular location">
    <subcellularLocation>
        <location evidence="1">Cell membrane</location>
        <topology evidence="1">Single-pass membrane protein</topology>
    </subcellularLocation>
</comment>
<feature type="signal peptide" evidence="13">
    <location>
        <begin position="1"/>
        <end position="28"/>
    </location>
</feature>
<dbReference type="Pfam" id="PF00082">
    <property type="entry name" value="Peptidase_S8"/>
    <property type="match status" value="1"/>
</dbReference>
<organism evidence="15 16">
    <name type="scientific">Micromonospora sonneratiae</name>
    <dbReference type="NCBI Taxonomy" id="1184706"/>
    <lineage>
        <taxon>Bacteria</taxon>
        <taxon>Bacillati</taxon>
        <taxon>Actinomycetota</taxon>
        <taxon>Actinomycetes</taxon>
        <taxon>Micromonosporales</taxon>
        <taxon>Micromonosporaceae</taxon>
        <taxon>Micromonospora</taxon>
    </lineage>
</organism>
<dbReference type="InterPro" id="IPR036852">
    <property type="entry name" value="Peptidase_S8/S53_dom_sf"/>
</dbReference>
<evidence type="ECO:0000256" key="10">
    <source>
        <dbReference type="PROSITE-ProRule" id="PRU01240"/>
    </source>
</evidence>
<dbReference type="PRINTS" id="PR00723">
    <property type="entry name" value="SUBTILISIN"/>
</dbReference>
<dbReference type="InterPro" id="IPR023834">
    <property type="entry name" value="T7SS_pept_S8A_mycosin"/>
</dbReference>
<keyword evidence="5 12" id="KW-0812">Transmembrane</keyword>
<dbReference type="InterPro" id="IPR000209">
    <property type="entry name" value="Peptidase_S8/S53_dom"/>
</dbReference>
<feature type="chain" id="PRO_5045851159" evidence="13">
    <location>
        <begin position="29"/>
        <end position="374"/>
    </location>
</feature>